<evidence type="ECO:0000256" key="1">
    <source>
        <dbReference type="ARBA" id="ARBA00005384"/>
    </source>
</evidence>
<dbReference type="InterPro" id="IPR000524">
    <property type="entry name" value="Tscrpt_reg_HTH_GntR"/>
</dbReference>
<dbReference type="SUPFAM" id="SSF46785">
    <property type="entry name" value="Winged helix' DNA-binding domain"/>
    <property type="match status" value="1"/>
</dbReference>
<dbReference type="RefSeq" id="WP_097174007.1">
    <property type="nucleotide sequence ID" value="NZ_OBML01000002.1"/>
</dbReference>
<dbReference type="PROSITE" id="PS50949">
    <property type="entry name" value="HTH_GNTR"/>
    <property type="match status" value="1"/>
</dbReference>
<sequence length="442" mass="46654">MHGFREIADALSAQIMSGELKPGERLPPQRDFAYRRGIAASTAARVYSELARRGLVTGETGRGTFVRLPTSRQAPALTEPATAPIDLELNFPIVDEQAAMTGRAVAALLQGSAMEDVPRPIGATGTPAARAIVADHLRRGAWRADPEAIVFAGNGRQAIAATLSALAPPGSRFGVEALTYPVFKGLAARLGITLVPIACDTRGMLPDAILRAHAAAPLSGLYVQPSLQNPVGTTMDAERRREIAAVLETTRLAAIEDGIYGFLTDEEPLAHYAPAHAVLVDSLSKRIAPGTTAGFIAAPLHMRGQIISSVRSGCWAPSGFPLALGLQMMSDGSAQRIGELKREDAMSRNALARRHLGNLRIDGDPRAYHVWATLPDHWRADTFAMFAARRGIAVVPGSAFAVSPGHAPNAVRLALASPPLAVLADSLDVLNALAASSPDQIE</sequence>
<evidence type="ECO:0000259" key="6">
    <source>
        <dbReference type="PROSITE" id="PS50949"/>
    </source>
</evidence>
<accession>A0A285RW81</accession>
<dbReference type="GO" id="GO:0003700">
    <property type="term" value="F:DNA-binding transcription factor activity"/>
    <property type="evidence" value="ECO:0007669"/>
    <property type="project" value="InterPro"/>
</dbReference>
<reference evidence="7 8" key="1">
    <citation type="submission" date="2017-08" db="EMBL/GenBank/DDBJ databases">
        <authorList>
            <person name="de Groot N.N."/>
        </authorList>
    </citation>
    <scope>NUCLEOTIDE SEQUENCE [LARGE SCALE GENOMIC DNA]</scope>
    <source>
        <strain evidence="7 8">USBA 352</strain>
    </source>
</reference>
<dbReference type="EMBL" id="OBML01000002">
    <property type="protein sequence ID" value="SOB96517.1"/>
    <property type="molecule type" value="Genomic_DNA"/>
</dbReference>
<dbReference type="Pfam" id="PF00392">
    <property type="entry name" value="GntR"/>
    <property type="match status" value="1"/>
</dbReference>
<dbReference type="AlphaFoldDB" id="A0A285RW81"/>
<dbReference type="InterPro" id="IPR036390">
    <property type="entry name" value="WH_DNA-bd_sf"/>
</dbReference>
<evidence type="ECO:0000313" key="8">
    <source>
        <dbReference type="Proteomes" id="UP000219331"/>
    </source>
</evidence>
<dbReference type="GO" id="GO:0008483">
    <property type="term" value="F:transaminase activity"/>
    <property type="evidence" value="ECO:0007669"/>
    <property type="project" value="UniProtKB-KW"/>
</dbReference>
<keyword evidence="8" id="KW-1185">Reference proteome</keyword>
<dbReference type="CDD" id="cd07377">
    <property type="entry name" value="WHTH_GntR"/>
    <property type="match status" value="1"/>
</dbReference>
<evidence type="ECO:0000256" key="2">
    <source>
        <dbReference type="ARBA" id="ARBA00022898"/>
    </source>
</evidence>
<keyword evidence="7" id="KW-0032">Aminotransferase</keyword>
<dbReference type="Gene3D" id="1.10.10.10">
    <property type="entry name" value="Winged helix-like DNA-binding domain superfamily/Winged helix DNA-binding domain"/>
    <property type="match status" value="1"/>
</dbReference>
<evidence type="ECO:0000256" key="3">
    <source>
        <dbReference type="ARBA" id="ARBA00023015"/>
    </source>
</evidence>
<dbReference type="InterPro" id="IPR015421">
    <property type="entry name" value="PyrdxlP-dep_Trfase_major"/>
</dbReference>
<keyword evidence="3" id="KW-0805">Transcription regulation</keyword>
<feature type="domain" description="HTH gntR-type" evidence="6">
    <location>
        <begin position="1"/>
        <end position="69"/>
    </location>
</feature>
<keyword evidence="4 7" id="KW-0238">DNA-binding</keyword>
<evidence type="ECO:0000256" key="5">
    <source>
        <dbReference type="ARBA" id="ARBA00023163"/>
    </source>
</evidence>
<dbReference type="InterPro" id="IPR051446">
    <property type="entry name" value="HTH_trans_reg/aminotransferase"/>
</dbReference>
<dbReference type="InterPro" id="IPR015424">
    <property type="entry name" value="PyrdxlP-dep_Trfase"/>
</dbReference>
<keyword evidence="2" id="KW-0663">Pyridoxal phosphate</keyword>
<dbReference type="Pfam" id="PF00155">
    <property type="entry name" value="Aminotran_1_2"/>
    <property type="match status" value="1"/>
</dbReference>
<protein>
    <submittedName>
        <fullName evidence="7">DNA-binding transcriptional regulator, MocR family, contains an aminotransferase domain</fullName>
    </submittedName>
</protein>
<gene>
    <name evidence="7" type="ORF">SAMN05421512_102227</name>
</gene>
<evidence type="ECO:0000313" key="7">
    <source>
        <dbReference type="EMBL" id="SOB96517.1"/>
    </source>
</evidence>
<dbReference type="Gene3D" id="3.40.640.10">
    <property type="entry name" value="Type I PLP-dependent aspartate aminotransferase-like (Major domain)"/>
    <property type="match status" value="1"/>
</dbReference>
<dbReference type="GO" id="GO:0003677">
    <property type="term" value="F:DNA binding"/>
    <property type="evidence" value="ECO:0007669"/>
    <property type="project" value="UniProtKB-KW"/>
</dbReference>
<dbReference type="GO" id="GO:0030170">
    <property type="term" value="F:pyridoxal phosphate binding"/>
    <property type="evidence" value="ECO:0007669"/>
    <property type="project" value="InterPro"/>
</dbReference>
<name>A0A285RW81_9HYPH</name>
<keyword evidence="5" id="KW-0804">Transcription</keyword>
<comment type="similarity">
    <text evidence="1">In the C-terminal section; belongs to the class-I pyridoxal-phosphate-dependent aminotransferase family.</text>
</comment>
<dbReference type="CDD" id="cd00609">
    <property type="entry name" value="AAT_like"/>
    <property type="match status" value="1"/>
</dbReference>
<dbReference type="InterPro" id="IPR004839">
    <property type="entry name" value="Aminotransferase_I/II_large"/>
</dbReference>
<proteinExistence type="inferred from homology"/>
<keyword evidence="7" id="KW-0808">Transferase</keyword>
<dbReference type="SMART" id="SM00345">
    <property type="entry name" value="HTH_GNTR"/>
    <property type="match status" value="1"/>
</dbReference>
<dbReference type="OrthoDB" id="9794015at2"/>
<organism evidence="7 8">
    <name type="scientific">Stappia indica</name>
    <dbReference type="NCBI Taxonomy" id="538381"/>
    <lineage>
        <taxon>Bacteria</taxon>
        <taxon>Pseudomonadati</taxon>
        <taxon>Pseudomonadota</taxon>
        <taxon>Alphaproteobacteria</taxon>
        <taxon>Hyphomicrobiales</taxon>
        <taxon>Stappiaceae</taxon>
        <taxon>Stappia</taxon>
    </lineage>
</organism>
<dbReference type="SUPFAM" id="SSF53383">
    <property type="entry name" value="PLP-dependent transferases"/>
    <property type="match status" value="1"/>
</dbReference>
<evidence type="ECO:0000256" key="4">
    <source>
        <dbReference type="ARBA" id="ARBA00023125"/>
    </source>
</evidence>
<dbReference type="InterPro" id="IPR036388">
    <property type="entry name" value="WH-like_DNA-bd_sf"/>
</dbReference>
<dbReference type="Gene3D" id="3.90.1150.10">
    <property type="entry name" value="Aspartate Aminotransferase, domain 1"/>
    <property type="match status" value="1"/>
</dbReference>
<dbReference type="PANTHER" id="PTHR46577:SF1">
    <property type="entry name" value="HTH-TYPE TRANSCRIPTIONAL REGULATORY PROTEIN GABR"/>
    <property type="match status" value="1"/>
</dbReference>
<dbReference type="InterPro" id="IPR015422">
    <property type="entry name" value="PyrdxlP-dep_Trfase_small"/>
</dbReference>
<dbReference type="Proteomes" id="UP000219331">
    <property type="component" value="Unassembled WGS sequence"/>
</dbReference>
<dbReference type="PANTHER" id="PTHR46577">
    <property type="entry name" value="HTH-TYPE TRANSCRIPTIONAL REGULATORY PROTEIN GABR"/>
    <property type="match status" value="1"/>
</dbReference>